<evidence type="ECO:0000256" key="1">
    <source>
        <dbReference type="SAM" id="Phobius"/>
    </source>
</evidence>
<proteinExistence type="predicted"/>
<organism evidence="2 3">
    <name type="scientific">Etheostoma spectabile</name>
    <name type="common">orangethroat darter</name>
    <dbReference type="NCBI Taxonomy" id="54343"/>
    <lineage>
        <taxon>Eukaryota</taxon>
        <taxon>Metazoa</taxon>
        <taxon>Chordata</taxon>
        <taxon>Craniata</taxon>
        <taxon>Vertebrata</taxon>
        <taxon>Euteleostomi</taxon>
        <taxon>Actinopterygii</taxon>
        <taxon>Neopterygii</taxon>
        <taxon>Teleostei</taxon>
        <taxon>Neoteleostei</taxon>
        <taxon>Acanthomorphata</taxon>
        <taxon>Eupercaria</taxon>
        <taxon>Perciformes</taxon>
        <taxon>Percoidei</taxon>
        <taxon>Percidae</taxon>
        <taxon>Etheostomatinae</taxon>
        <taxon>Etheostoma</taxon>
    </lineage>
</organism>
<evidence type="ECO:0000313" key="2">
    <source>
        <dbReference type="EMBL" id="KAA8586230.1"/>
    </source>
</evidence>
<evidence type="ECO:0000313" key="3">
    <source>
        <dbReference type="Proteomes" id="UP000327493"/>
    </source>
</evidence>
<keyword evidence="1" id="KW-1133">Transmembrane helix</keyword>
<name>A0A5J5D030_9PERO</name>
<keyword evidence="1" id="KW-0472">Membrane</keyword>
<reference evidence="2 3" key="1">
    <citation type="submission" date="2019-08" db="EMBL/GenBank/DDBJ databases">
        <title>A chromosome-level genome assembly, high-density linkage maps, and genome scans reveal the genomic architecture of hybrid incompatibilities underlying speciation via character displacement in darters (Percidae: Etheostominae).</title>
        <authorList>
            <person name="Moran R.L."/>
            <person name="Catchen J.M."/>
            <person name="Fuller R.C."/>
        </authorList>
    </citation>
    <scope>NUCLEOTIDE SEQUENCE [LARGE SCALE GENOMIC DNA]</scope>
    <source>
        <strain evidence="2">EspeVRDwgs_2016</strain>
        <tissue evidence="2">Muscle</tissue>
    </source>
</reference>
<feature type="non-terminal residue" evidence="2">
    <location>
        <position position="1"/>
    </location>
</feature>
<keyword evidence="3" id="KW-1185">Reference proteome</keyword>
<dbReference type="EMBL" id="VOFY01000014">
    <property type="protein sequence ID" value="KAA8586230.1"/>
    <property type="molecule type" value="Genomic_DNA"/>
</dbReference>
<feature type="transmembrane region" description="Helical" evidence="1">
    <location>
        <begin position="14"/>
        <end position="33"/>
    </location>
</feature>
<dbReference type="AlphaFoldDB" id="A0A5J5D030"/>
<feature type="transmembrane region" description="Helical" evidence="1">
    <location>
        <begin position="75"/>
        <end position="96"/>
    </location>
</feature>
<protein>
    <submittedName>
        <fullName evidence="2">Uncharacterized protein</fullName>
    </submittedName>
</protein>
<sequence length="134" mass="15318">ITVQCGRVLAPPPFFFFFFYFAPPVLSTCAPFASSHCCRVMQSSARLCPWSPRPSSGSGSDFRTRPEMDLYHCAFLWRALMFVWEIPCFYTLAIFLQLCPEGQQGVEIFDGQEASKYFKILYAPPTPSQNNRHI</sequence>
<gene>
    <name evidence="2" type="ORF">FQN60_007799</name>
</gene>
<dbReference type="Proteomes" id="UP000327493">
    <property type="component" value="Chromosome 14"/>
</dbReference>
<comment type="caution">
    <text evidence="2">The sequence shown here is derived from an EMBL/GenBank/DDBJ whole genome shotgun (WGS) entry which is preliminary data.</text>
</comment>
<keyword evidence="1" id="KW-0812">Transmembrane</keyword>
<accession>A0A5J5D030</accession>